<evidence type="ECO:0000313" key="1">
    <source>
        <dbReference type="EMBL" id="VDO12872.1"/>
    </source>
</evidence>
<reference evidence="1 2" key="2">
    <citation type="submission" date="2018-11" db="EMBL/GenBank/DDBJ databases">
        <authorList>
            <consortium name="Pathogen Informatics"/>
        </authorList>
    </citation>
    <scope>NUCLEOTIDE SEQUENCE [LARGE SCALE GENOMIC DNA]</scope>
</reference>
<evidence type="ECO:0000313" key="2">
    <source>
        <dbReference type="Proteomes" id="UP000278807"/>
    </source>
</evidence>
<proteinExistence type="predicted"/>
<protein>
    <submittedName>
        <fullName evidence="1 3">Uncharacterized protein</fullName>
    </submittedName>
</protein>
<keyword evidence="2" id="KW-1185">Reference proteome</keyword>
<organism evidence="3">
    <name type="scientific">Rodentolepis nana</name>
    <name type="common">Dwarf tapeworm</name>
    <name type="synonym">Hymenolepis nana</name>
    <dbReference type="NCBI Taxonomy" id="102285"/>
    <lineage>
        <taxon>Eukaryota</taxon>
        <taxon>Metazoa</taxon>
        <taxon>Spiralia</taxon>
        <taxon>Lophotrochozoa</taxon>
        <taxon>Platyhelminthes</taxon>
        <taxon>Cestoda</taxon>
        <taxon>Eucestoda</taxon>
        <taxon>Cyclophyllidea</taxon>
        <taxon>Hymenolepididae</taxon>
        <taxon>Rodentolepis</taxon>
    </lineage>
</organism>
<name>A0A0R3TWY7_RODNA</name>
<dbReference type="AlphaFoldDB" id="A0A0R3TWY7"/>
<dbReference type="WBParaSite" id="HNAJ_0001237501-mRNA-1">
    <property type="protein sequence ID" value="HNAJ_0001237501-mRNA-1"/>
    <property type="gene ID" value="HNAJ_0001237501"/>
</dbReference>
<reference evidence="3" key="1">
    <citation type="submission" date="2017-02" db="UniProtKB">
        <authorList>
            <consortium name="WormBaseParasite"/>
        </authorList>
    </citation>
    <scope>IDENTIFICATION</scope>
</reference>
<sequence>MGEPHNEAIRQQGNVGADGGLMVCLGVFIKTPQGRFQSVGLQFLAVDMNLDNSSKGMQEKRRKKLF</sequence>
<dbReference type="EMBL" id="UZAE01014245">
    <property type="protein sequence ID" value="VDO12872.1"/>
    <property type="molecule type" value="Genomic_DNA"/>
</dbReference>
<dbReference type="Proteomes" id="UP000278807">
    <property type="component" value="Unassembled WGS sequence"/>
</dbReference>
<accession>A0A0R3TWY7</accession>
<gene>
    <name evidence="1" type="ORF">HNAJ_LOCUS12360</name>
</gene>
<evidence type="ECO:0000313" key="3">
    <source>
        <dbReference type="WBParaSite" id="HNAJ_0001237501-mRNA-1"/>
    </source>
</evidence>